<proteinExistence type="predicted"/>
<evidence type="ECO:0000313" key="1">
    <source>
        <dbReference type="EMBL" id="MDQ0255257.1"/>
    </source>
</evidence>
<keyword evidence="2" id="KW-1185">Reference proteome</keyword>
<name>A0ABT9ZVI1_9BACI</name>
<reference evidence="1 2" key="1">
    <citation type="submission" date="2023-07" db="EMBL/GenBank/DDBJ databases">
        <title>Genomic Encyclopedia of Type Strains, Phase IV (KMG-IV): sequencing the most valuable type-strain genomes for metagenomic binning, comparative biology and taxonomic classification.</title>
        <authorList>
            <person name="Goeker M."/>
        </authorList>
    </citation>
    <scope>NUCLEOTIDE SEQUENCE [LARGE SCALE GENOMIC DNA]</scope>
    <source>
        <strain evidence="1 2">DSM 9768</strain>
    </source>
</reference>
<protein>
    <submittedName>
        <fullName evidence="1">Uncharacterized protein</fullName>
    </submittedName>
</protein>
<dbReference type="EMBL" id="JAUSUG010000010">
    <property type="protein sequence ID" value="MDQ0255257.1"/>
    <property type="molecule type" value="Genomic_DNA"/>
</dbReference>
<dbReference type="RefSeq" id="WP_307326201.1">
    <property type="nucleotide sequence ID" value="NZ_JAUSUG010000010.1"/>
</dbReference>
<accession>A0ABT9ZVI1</accession>
<comment type="caution">
    <text evidence="1">The sequence shown here is derived from an EMBL/GenBank/DDBJ whole genome shotgun (WGS) entry which is preliminary data.</text>
</comment>
<dbReference type="PANTHER" id="PTHR39183:SF1">
    <property type="entry name" value="SPORE COAT PROTEIN F-LIKE PROTEIN YHCQ"/>
    <property type="match status" value="1"/>
</dbReference>
<organism evidence="1 2">
    <name type="scientific">Evansella vedderi</name>
    <dbReference type="NCBI Taxonomy" id="38282"/>
    <lineage>
        <taxon>Bacteria</taxon>
        <taxon>Bacillati</taxon>
        <taxon>Bacillota</taxon>
        <taxon>Bacilli</taxon>
        <taxon>Bacillales</taxon>
        <taxon>Bacillaceae</taxon>
        <taxon>Evansella</taxon>
    </lineage>
</organism>
<dbReference type="InterPro" id="IPR012851">
    <property type="entry name" value="Spore_coat_CotF-like"/>
</dbReference>
<sequence length="81" mass="9307">MDKQKLAPHESVDLHEIINFKTLCLAKSKLMQGLVFDQDLKNLMQKDVEQTIKDLSDLQTIYERAPFEAPVPESRPTPIIN</sequence>
<dbReference type="PANTHER" id="PTHR39183">
    <property type="entry name" value="SPORE COAT PROTEIN F-LIKE PROTEIN YHCQ"/>
    <property type="match status" value="1"/>
</dbReference>
<gene>
    <name evidence="1" type="ORF">J2S74_002639</name>
</gene>
<dbReference type="Proteomes" id="UP001230005">
    <property type="component" value="Unassembled WGS sequence"/>
</dbReference>
<evidence type="ECO:0000313" key="2">
    <source>
        <dbReference type="Proteomes" id="UP001230005"/>
    </source>
</evidence>